<name>X1JHJ0_9ZZZZ</name>
<evidence type="ECO:0000313" key="7">
    <source>
        <dbReference type="EMBL" id="GAH80955.1"/>
    </source>
</evidence>
<dbReference type="Pfam" id="PF00072">
    <property type="entry name" value="Response_reg"/>
    <property type="match status" value="1"/>
</dbReference>
<keyword evidence="5" id="KW-0804">Transcription</keyword>
<evidence type="ECO:0000259" key="6">
    <source>
        <dbReference type="PROSITE" id="PS50110"/>
    </source>
</evidence>
<comment type="caution">
    <text evidence="7">The sequence shown here is derived from an EMBL/GenBank/DDBJ whole genome shotgun (WGS) entry which is preliminary data.</text>
</comment>
<feature type="domain" description="Response regulatory" evidence="6">
    <location>
        <begin position="3"/>
        <end position="101"/>
    </location>
</feature>
<dbReference type="GO" id="GO:0000976">
    <property type="term" value="F:transcription cis-regulatory region binding"/>
    <property type="evidence" value="ECO:0007669"/>
    <property type="project" value="TreeGrafter"/>
</dbReference>
<dbReference type="GO" id="GO:0032993">
    <property type="term" value="C:protein-DNA complex"/>
    <property type="evidence" value="ECO:0007669"/>
    <property type="project" value="TreeGrafter"/>
</dbReference>
<sequence length="101" mass="11261">MKKILIVEDDKALLETFKSFLETENFNVVSSSDGEEGFRLACQEKVDLILLDFTLPSLSGLEICKRLRTKGIMTPIIMLTGEKKEEIDKVLGLELGAGRLS</sequence>
<evidence type="ECO:0000256" key="1">
    <source>
        <dbReference type="ARBA" id="ARBA00022553"/>
    </source>
</evidence>
<evidence type="ECO:0000256" key="2">
    <source>
        <dbReference type="ARBA" id="ARBA00023012"/>
    </source>
</evidence>
<dbReference type="GO" id="GO:0005829">
    <property type="term" value="C:cytosol"/>
    <property type="evidence" value="ECO:0007669"/>
    <property type="project" value="TreeGrafter"/>
</dbReference>
<dbReference type="SMART" id="SM00448">
    <property type="entry name" value="REC"/>
    <property type="match status" value="1"/>
</dbReference>
<keyword evidence="4" id="KW-0238">DNA-binding</keyword>
<dbReference type="InterPro" id="IPR011006">
    <property type="entry name" value="CheY-like_superfamily"/>
</dbReference>
<dbReference type="Gene3D" id="3.40.50.2300">
    <property type="match status" value="1"/>
</dbReference>
<evidence type="ECO:0000256" key="3">
    <source>
        <dbReference type="ARBA" id="ARBA00023015"/>
    </source>
</evidence>
<dbReference type="GO" id="GO:0000156">
    <property type="term" value="F:phosphorelay response regulator activity"/>
    <property type="evidence" value="ECO:0007669"/>
    <property type="project" value="TreeGrafter"/>
</dbReference>
<accession>X1JHJ0</accession>
<dbReference type="SUPFAM" id="SSF52172">
    <property type="entry name" value="CheY-like"/>
    <property type="match status" value="1"/>
</dbReference>
<keyword evidence="3" id="KW-0805">Transcription regulation</keyword>
<gene>
    <name evidence="7" type="ORF">S03H2_66468</name>
</gene>
<keyword evidence="2" id="KW-0902">Two-component regulatory system</keyword>
<dbReference type="PANTHER" id="PTHR48111">
    <property type="entry name" value="REGULATOR OF RPOS"/>
    <property type="match status" value="1"/>
</dbReference>
<feature type="non-terminal residue" evidence="7">
    <location>
        <position position="101"/>
    </location>
</feature>
<dbReference type="InterPro" id="IPR039420">
    <property type="entry name" value="WalR-like"/>
</dbReference>
<dbReference type="PROSITE" id="PS50110">
    <property type="entry name" value="RESPONSE_REGULATORY"/>
    <property type="match status" value="1"/>
</dbReference>
<dbReference type="InterPro" id="IPR001789">
    <property type="entry name" value="Sig_transdc_resp-reg_receiver"/>
</dbReference>
<evidence type="ECO:0000256" key="4">
    <source>
        <dbReference type="ARBA" id="ARBA00023125"/>
    </source>
</evidence>
<dbReference type="CDD" id="cd17574">
    <property type="entry name" value="REC_OmpR"/>
    <property type="match status" value="1"/>
</dbReference>
<dbReference type="EMBL" id="BARU01043402">
    <property type="protein sequence ID" value="GAH80955.1"/>
    <property type="molecule type" value="Genomic_DNA"/>
</dbReference>
<protein>
    <recommendedName>
        <fullName evidence="6">Response regulatory domain-containing protein</fullName>
    </recommendedName>
</protein>
<dbReference type="GO" id="GO:0006355">
    <property type="term" value="P:regulation of DNA-templated transcription"/>
    <property type="evidence" value="ECO:0007669"/>
    <property type="project" value="TreeGrafter"/>
</dbReference>
<evidence type="ECO:0000256" key="5">
    <source>
        <dbReference type="ARBA" id="ARBA00023163"/>
    </source>
</evidence>
<dbReference type="FunFam" id="3.40.50.2300:FF:000001">
    <property type="entry name" value="DNA-binding response regulator PhoB"/>
    <property type="match status" value="1"/>
</dbReference>
<keyword evidence="1" id="KW-0597">Phosphoprotein</keyword>
<dbReference type="PANTHER" id="PTHR48111:SF40">
    <property type="entry name" value="PHOSPHATE REGULON TRANSCRIPTIONAL REGULATORY PROTEIN PHOB"/>
    <property type="match status" value="1"/>
</dbReference>
<reference evidence="7" key="1">
    <citation type="journal article" date="2014" name="Front. Microbiol.">
        <title>High frequency of phylogenetically diverse reductive dehalogenase-homologous genes in deep subseafloor sedimentary metagenomes.</title>
        <authorList>
            <person name="Kawai M."/>
            <person name="Futagami T."/>
            <person name="Toyoda A."/>
            <person name="Takaki Y."/>
            <person name="Nishi S."/>
            <person name="Hori S."/>
            <person name="Arai W."/>
            <person name="Tsubouchi T."/>
            <person name="Morono Y."/>
            <person name="Uchiyama I."/>
            <person name="Ito T."/>
            <person name="Fujiyama A."/>
            <person name="Inagaki F."/>
            <person name="Takami H."/>
        </authorList>
    </citation>
    <scope>NUCLEOTIDE SEQUENCE</scope>
    <source>
        <strain evidence="7">Expedition CK06-06</strain>
    </source>
</reference>
<organism evidence="7">
    <name type="scientific">marine sediment metagenome</name>
    <dbReference type="NCBI Taxonomy" id="412755"/>
    <lineage>
        <taxon>unclassified sequences</taxon>
        <taxon>metagenomes</taxon>
        <taxon>ecological metagenomes</taxon>
    </lineage>
</organism>
<proteinExistence type="predicted"/>
<dbReference type="AlphaFoldDB" id="X1JHJ0"/>